<protein>
    <submittedName>
        <fullName evidence="2">Uncharacterized protein</fullName>
    </submittedName>
</protein>
<feature type="non-terminal residue" evidence="2">
    <location>
        <position position="1"/>
    </location>
</feature>
<feature type="non-terminal residue" evidence="2">
    <location>
        <position position="779"/>
    </location>
</feature>
<proteinExistence type="predicted"/>
<dbReference type="Proteomes" id="UP000070184">
    <property type="component" value="Unassembled WGS sequence"/>
</dbReference>
<evidence type="ECO:0000313" key="2">
    <source>
        <dbReference type="EMBL" id="KXA88542.1"/>
    </source>
</evidence>
<keyword evidence="3" id="KW-1185">Reference proteome</keyword>
<accession>A0A133U2Y0</accession>
<evidence type="ECO:0000256" key="1">
    <source>
        <dbReference type="SAM" id="MobiDB-lite"/>
    </source>
</evidence>
<evidence type="ECO:0000313" key="3">
    <source>
        <dbReference type="Proteomes" id="UP000070184"/>
    </source>
</evidence>
<feature type="region of interest" description="Disordered" evidence="1">
    <location>
        <begin position="144"/>
        <end position="188"/>
    </location>
</feature>
<dbReference type="EMBL" id="LHXK01000107">
    <property type="protein sequence ID" value="KXA88542.1"/>
    <property type="molecule type" value="Genomic_DNA"/>
</dbReference>
<feature type="compositionally biased region" description="Polar residues" evidence="1">
    <location>
        <begin position="165"/>
        <end position="174"/>
    </location>
</feature>
<feature type="region of interest" description="Disordered" evidence="1">
    <location>
        <begin position="747"/>
        <end position="779"/>
    </location>
</feature>
<reference evidence="2 3" key="1">
    <citation type="journal article" date="2016" name="Sci. Rep.">
        <title>Metabolic traits of an uncultured archaeal lineage -MSBL1- from brine pools of the Red Sea.</title>
        <authorList>
            <person name="Mwirichia R."/>
            <person name="Alam I."/>
            <person name="Rashid M."/>
            <person name="Vinu M."/>
            <person name="Ba-Alawi W."/>
            <person name="Anthony Kamau A."/>
            <person name="Kamanda Ngugi D."/>
            <person name="Goker M."/>
            <person name="Klenk H.P."/>
            <person name="Bajic V."/>
            <person name="Stingl U."/>
        </authorList>
    </citation>
    <scope>NUCLEOTIDE SEQUENCE [LARGE SCALE GENOMIC DNA]</scope>
    <source>
        <strain evidence="2">SCGC-AAA259B11</strain>
    </source>
</reference>
<sequence length="779" mass="91483">YSSPIESAKISIHSSDSDTVDLTVEGYDGSSWYTLKNYRDYHIHNPILDQSFSRSYEKIKVRYFDYEHNDTIYYNYEFGLGGGGANIIDTRVDKDYKIEWSNTKTKWFDDRNDHSGNVIDTKVVDQDYKIRWTSSTTKTKWFEDKSDIPGGSGGTKTALSEGWESGTNGWSNHGGNPDGHEHSGSRGLQLRGREEIYREIDLSGYSDMTISYWEKGWSFDGPANYCESARLDFYDGNSWHNELKNEHRDYFGWHKETYDIPDSWLDSHNKIRFYFEDHGCDGCCGGDHWVIDDVKVTGRKGAKIVDTRVDKDYKIKWTSSTTKTKWFEDKSDIPGGSGGTKSGESNHTKSTLEDTYSYNSPIKSVKITLHDSDSDTVDLTVEGYDGSGWHTLKDYRNRSYSNPVLDQSFSQSYEKIKVKYFDWEHNDTIYYNYEFGLGGGANIIDTRVYKDYKIKWSESDWFDDRNDHRGSVIDKKVTDYRYKIEWYTHPSKWFDDRNDHSGKVIDKRVEDRKYKAEWYTKESKWFDDRNDHSGKVVGKKVEDRSYKIEWYTQESGWFDDRSDHRGKVVDSRIVDWTYHSAEYNSLGPFKSKREDIQKDPDARLRDWKVEATWEVKKDRTGWFDKKDTHRGSVVDKKVEDYLHQVETWSTSYQWKDSKPSHDGKTGNKFWAYEFYWEKYNGKDSWVGPGKHQYWNEIDPDGDDSDYTWYEYDKGDYELHYIEEVVDTRPAAKDYKIRWYTQKSGWFDDKSDASDVGESGGTRTLLSEGWEDGDSNGWNT</sequence>
<feature type="region of interest" description="Disordered" evidence="1">
    <location>
        <begin position="329"/>
        <end position="354"/>
    </location>
</feature>
<organism evidence="2 3">
    <name type="scientific">candidate division MSBL1 archaeon SCGC-AAA259B11</name>
    <dbReference type="NCBI Taxonomy" id="1698260"/>
    <lineage>
        <taxon>Archaea</taxon>
        <taxon>Methanobacteriati</taxon>
        <taxon>Methanobacteriota</taxon>
        <taxon>candidate division MSBL1</taxon>
    </lineage>
</organism>
<comment type="caution">
    <text evidence="2">The sequence shown here is derived from an EMBL/GenBank/DDBJ whole genome shotgun (WGS) entry which is preliminary data.</text>
</comment>
<dbReference type="AlphaFoldDB" id="A0A133U2Y0"/>
<gene>
    <name evidence="2" type="ORF">AKJ61_04695</name>
</gene>
<name>A0A133U2Y0_9EURY</name>